<evidence type="ECO:0000256" key="1">
    <source>
        <dbReference type="SAM" id="MobiDB-lite"/>
    </source>
</evidence>
<keyword evidence="3" id="KW-1185">Reference proteome</keyword>
<proteinExistence type="predicted"/>
<feature type="compositionally biased region" description="Basic and acidic residues" evidence="1">
    <location>
        <begin position="66"/>
        <end position="78"/>
    </location>
</feature>
<feature type="region of interest" description="Disordered" evidence="1">
    <location>
        <begin position="66"/>
        <end position="96"/>
    </location>
</feature>
<dbReference type="AlphaFoldDB" id="A0A117PYU1"/>
<protein>
    <submittedName>
        <fullName evidence="2">Uncharacterized protein</fullName>
    </submittedName>
</protein>
<feature type="compositionally biased region" description="Basic and acidic residues" evidence="1">
    <location>
        <begin position="86"/>
        <end position="96"/>
    </location>
</feature>
<dbReference type="Proteomes" id="UP000053127">
    <property type="component" value="Unassembled WGS sequence"/>
</dbReference>
<reference evidence="2 3" key="1">
    <citation type="submission" date="2015-10" db="EMBL/GenBank/DDBJ databases">
        <title>Draft genome sequence of Streptomyces yokosukanensis DSM 40224, type strain for the species Streptomyces yokosukanensis.</title>
        <authorList>
            <person name="Ruckert C."/>
            <person name="Winkler A."/>
            <person name="Kalinowski J."/>
            <person name="Kampfer P."/>
            <person name="Glaeser S."/>
        </authorList>
    </citation>
    <scope>NUCLEOTIDE SEQUENCE [LARGE SCALE GENOMIC DNA]</scope>
    <source>
        <strain evidence="2 3">DSM 40224</strain>
    </source>
</reference>
<organism evidence="2 3">
    <name type="scientific">Streptomyces yokosukanensis</name>
    <dbReference type="NCBI Taxonomy" id="67386"/>
    <lineage>
        <taxon>Bacteria</taxon>
        <taxon>Bacillati</taxon>
        <taxon>Actinomycetota</taxon>
        <taxon>Actinomycetes</taxon>
        <taxon>Kitasatosporales</taxon>
        <taxon>Streptomycetaceae</taxon>
        <taxon>Streptomyces</taxon>
    </lineage>
</organism>
<gene>
    <name evidence="2" type="ORF">AQI95_38900</name>
</gene>
<accession>A0A117PYU1</accession>
<dbReference type="EMBL" id="LMWN01000063">
    <property type="protein sequence ID" value="KUM99488.1"/>
    <property type="molecule type" value="Genomic_DNA"/>
</dbReference>
<evidence type="ECO:0000313" key="3">
    <source>
        <dbReference type="Proteomes" id="UP000053127"/>
    </source>
</evidence>
<evidence type="ECO:0000313" key="2">
    <source>
        <dbReference type="EMBL" id="KUM99488.1"/>
    </source>
</evidence>
<sequence>MERHLGIMSARGRSDRFRLVGRQPRCEFLSTEVMRENLASEVAQVLHNGIEQRVVEAARPWMREVDPYTRHSSPKDIGSRQLWDLQRPRPTDHHGR</sequence>
<comment type="caution">
    <text evidence="2">The sequence shown here is derived from an EMBL/GenBank/DDBJ whole genome shotgun (WGS) entry which is preliminary data.</text>
</comment>
<name>A0A117PYU1_9ACTN</name>